<accession>A0A0E3HFZ5</accession>
<reference evidence="1 2" key="1">
    <citation type="submission" date="2013-12" db="EMBL/GenBank/DDBJ databases">
        <title>Ecological redundancy of diverse viral populations within a natural community.</title>
        <authorList>
            <person name="Gregory A.C."/>
            <person name="LaButti K."/>
            <person name="Copeland A."/>
            <person name="Woyke T."/>
            <person name="Sullivan M.B."/>
        </authorList>
    </citation>
    <scope>NUCLEOTIDE SEQUENCE [LARGE SCALE GENOMIC DNA]</scope>
    <source>
        <strain evidence="1">Syn7803US23</strain>
    </source>
</reference>
<keyword evidence="2" id="KW-1185">Reference proteome</keyword>
<organism evidence="1 2">
    <name type="scientific">Synechococcus phage ACG-2014j</name>
    <dbReference type="NCBI Taxonomy" id="1493514"/>
    <lineage>
        <taxon>Viruses</taxon>
        <taxon>Duplodnaviria</taxon>
        <taxon>Heunggongvirae</taxon>
        <taxon>Uroviricota</taxon>
        <taxon>Caudoviricetes</taxon>
        <taxon>Pantevenvirales</taxon>
        <taxon>Kyanoviridae</taxon>
        <taxon>Potamoivirus</taxon>
        <taxon>Potamoivirus tusconj</taxon>
    </lineage>
</organism>
<dbReference type="Proteomes" id="UP000185285">
    <property type="component" value="Segment"/>
</dbReference>
<gene>
    <name evidence="1" type="ORF">Syn7803US23_53</name>
</gene>
<sequence>MMMIHAAITLNLNNLHLTLPSDFPHQPPEGFTYEIHEHKSNVVGIWIRNHARFSYTNEPVRSIWGFYNTKKQCYIAPINHKRPGKTVDVSNTTAYSAMPLLKSFVSTD</sequence>
<evidence type="ECO:0000313" key="2">
    <source>
        <dbReference type="Proteomes" id="UP000185285"/>
    </source>
</evidence>
<dbReference type="EMBL" id="KJ019089">
    <property type="protein sequence ID" value="AIX28397.1"/>
    <property type="molecule type" value="Genomic_DNA"/>
</dbReference>
<proteinExistence type="predicted"/>
<protein>
    <submittedName>
        <fullName evidence="1">Uncharacterized protein</fullName>
    </submittedName>
</protein>
<evidence type="ECO:0000313" key="1">
    <source>
        <dbReference type="EMBL" id="AIX28397.1"/>
    </source>
</evidence>
<name>A0A0E3HFZ5_9CAUD</name>